<dbReference type="EMBL" id="HACG01001703">
    <property type="protein sequence ID" value="CEK48568.1"/>
    <property type="molecule type" value="Transcribed_RNA"/>
</dbReference>
<dbReference type="Gene3D" id="1.10.287.3980">
    <property type="match status" value="1"/>
</dbReference>
<evidence type="ECO:0008006" key="2">
    <source>
        <dbReference type="Google" id="ProtNLM"/>
    </source>
</evidence>
<evidence type="ECO:0000313" key="1">
    <source>
        <dbReference type="EMBL" id="CEK48568.1"/>
    </source>
</evidence>
<accession>A0A0B6XXI2</accession>
<protein>
    <recommendedName>
        <fullName evidence="2">39S ribosomal protein L34, mitochondrial</fullName>
    </recommendedName>
</protein>
<reference evidence="1" key="1">
    <citation type="submission" date="2014-12" db="EMBL/GenBank/DDBJ databases">
        <title>Insight into the proteome of Arion vulgaris.</title>
        <authorList>
            <person name="Aradska J."/>
            <person name="Bulat T."/>
            <person name="Smidak R."/>
            <person name="Sarate P."/>
            <person name="Gangsoo J."/>
            <person name="Sialana F."/>
            <person name="Bilban M."/>
            <person name="Lubec G."/>
        </authorList>
    </citation>
    <scope>NUCLEOTIDE SEQUENCE</scope>
    <source>
        <tissue evidence="1">Skin</tissue>
    </source>
</reference>
<name>A0A0B6XXI2_9EUPU</name>
<organism evidence="1">
    <name type="scientific">Arion vulgaris</name>
    <dbReference type="NCBI Taxonomy" id="1028688"/>
    <lineage>
        <taxon>Eukaryota</taxon>
        <taxon>Metazoa</taxon>
        <taxon>Spiralia</taxon>
        <taxon>Lophotrochozoa</taxon>
        <taxon>Mollusca</taxon>
        <taxon>Gastropoda</taxon>
        <taxon>Heterobranchia</taxon>
        <taxon>Euthyneura</taxon>
        <taxon>Panpulmonata</taxon>
        <taxon>Eupulmonata</taxon>
        <taxon>Stylommatophora</taxon>
        <taxon>Helicina</taxon>
        <taxon>Arionoidea</taxon>
        <taxon>Arionidae</taxon>
        <taxon>Arion</taxon>
    </lineage>
</organism>
<dbReference type="AlphaFoldDB" id="A0A0B6XXI2"/>
<gene>
    <name evidence="1" type="primary">ORF4452</name>
</gene>
<sequence length="161" mass="19029">MFSQIRNVWKAVSVPLMNNQLFMQYSRTDVLKQCHKHLSVLSNQTSLTDKQQHPVLNQTLSYKKSLLSFTPVTFQSIRTKVRVYYKGSAWKRYNKHNIEKRLISPGGLEVLWRKTLKGRHQLAAYERILPDTVDGKILPDRHFRFRDHPLTNRRLPKPGLY</sequence>
<proteinExistence type="predicted"/>